<evidence type="ECO:0000313" key="10">
    <source>
        <dbReference type="Proteomes" id="UP001161017"/>
    </source>
</evidence>
<keyword evidence="2 7" id="KW-0812">Transmembrane</keyword>
<dbReference type="PANTHER" id="PTHR33048">
    <property type="entry name" value="PTH11-LIKE INTEGRAL MEMBRANE PROTEIN (AFU_ORTHOLOGUE AFUA_5G11245)"/>
    <property type="match status" value="1"/>
</dbReference>
<evidence type="ECO:0000256" key="2">
    <source>
        <dbReference type="ARBA" id="ARBA00022692"/>
    </source>
</evidence>
<feature type="transmembrane region" description="Helical" evidence="7">
    <location>
        <begin position="21"/>
        <end position="40"/>
    </location>
</feature>
<dbReference type="Pfam" id="PF20684">
    <property type="entry name" value="Fung_rhodopsin"/>
    <property type="match status" value="1"/>
</dbReference>
<comment type="subcellular location">
    <subcellularLocation>
        <location evidence="1">Membrane</location>
        <topology evidence="1">Multi-pass membrane protein</topology>
    </subcellularLocation>
</comment>
<feature type="compositionally biased region" description="Low complexity" evidence="6">
    <location>
        <begin position="357"/>
        <end position="370"/>
    </location>
</feature>
<gene>
    <name evidence="9" type="ORF">OHK93_008779</name>
</gene>
<dbReference type="EMBL" id="JAPUFD010000009">
    <property type="protein sequence ID" value="MDI1489500.1"/>
    <property type="molecule type" value="Genomic_DNA"/>
</dbReference>
<feature type="domain" description="Rhodopsin" evidence="8">
    <location>
        <begin position="31"/>
        <end position="241"/>
    </location>
</feature>
<reference evidence="9" key="1">
    <citation type="journal article" date="2023" name="Genome Biol. Evol.">
        <title>First Whole Genome Sequence and Flow Cytometry Genome Size Data for the Lichen-Forming Fungus Ramalina farinacea (Ascomycota).</title>
        <authorList>
            <person name="Llewellyn T."/>
            <person name="Mian S."/>
            <person name="Hill R."/>
            <person name="Leitch I.J."/>
            <person name="Gaya E."/>
        </authorList>
    </citation>
    <scope>NUCLEOTIDE SEQUENCE</scope>
    <source>
        <strain evidence="9">LIQ254RAFAR</strain>
    </source>
</reference>
<feature type="compositionally biased region" description="Gly residues" evidence="6">
    <location>
        <begin position="262"/>
        <end position="271"/>
    </location>
</feature>
<name>A0AA43QSC5_9LECA</name>
<proteinExistence type="inferred from homology"/>
<keyword evidence="4 7" id="KW-0472">Membrane</keyword>
<evidence type="ECO:0000256" key="4">
    <source>
        <dbReference type="ARBA" id="ARBA00023136"/>
    </source>
</evidence>
<accession>A0AA43QSC5</accession>
<dbReference type="InterPro" id="IPR052337">
    <property type="entry name" value="SAT4-like"/>
</dbReference>
<comment type="similarity">
    <text evidence="5">Belongs to the SAT4 family.</text>
</comment>
<keyword evidence="10" id="KW-1185">Reference proteome</keyword>
<evidence type="ECO:0000256" key="6">
    <source>
        <dbReference type="SAM" id="MobiDB-lite"/>
    </source>
</evidence>
<sequence length="423" mass="45582">MAPTNSMSIIEPRDNHLYGRGVNLFIISVVVTGVAILLVMSRVAARQHIGSRLVSSDHCIIISLAFYSCQIFYKFTINFTKLSICLLYLQIFSGRVFRILVYIVMSYIVLYGIASIFVTIFQCNPISHVWDKTEQGYCISLTAFWYAGAVANIIGDLAVLILPMRPTWELAIPKRQKIGLMVVFALGSFVCVTSILRMTTLDHGSKAHDQIYGTLTSTIWTTIEANTGIMCACLPMLKAPLMSLCPCICGRGFYPYNTTSSTGGGHGGGHGDTSNYPRTNTTSTHDPESGIDSAGGGSSRRQGSKERIRSTLANISPSKSGEKYGRLADEHDAMSPTAGANSSPTPTKQGKKKTRFAAAGTKNSSSGGSTSEDHELKTLSARSVATPAYDHFTSLPVKGEGESAPGSREDGERWGENGGWGVS</sequence>
<dbReference type="InterPro" id="IPR049326">
    <property type="entry name" value="Rhodopsin_dom_fungi"/>
</dbReference>
<feature type="region of interest" description="Disordered" evidence="6">
    <location>
        <begin position="262"/>
        <end position="423"/>
    </location>
</feature>
<comment type="caution">
    <text evidence="9">The sequence shown here is derived from an EMBL/GenBank/DDBJ whole genome shotgun (WGS) entry which is preliminary data.</text>
</comment>
<feature type="compositionally biased region" description="Polar residues" evidence="6">
    <location>
        <begin position="272"/>
        <end position="284"/>
    </location>
</feature>
<evidence type="ECO:0000256" key="3">
    <source>
        <dbReference type="ARBA" id="ARBA00022989"/>
    </source>
</evidence>
<evidence type="ECO:0000313" key="9">
    <source>
        <dbReference type="EMBL" id="MDI1489500.1"/>
    </source>
</evidence>
<feature type="transmembrane region" description="Helical" evidence="7">
    <location>
        <begin position="178"/>
        <end position="196"/>
    </location>
</feature>
<keyword evidence="3 7" id="KW-1133">Transmembrane helix</keyword>
<feature type="compositionally biased region" description="Basic and acidic residues" evidence="6">
    <location>
        <begin position="320"/>
        <end position="333"/>
    </location>
</feature>
<feature type="transmembrane region" description="Helical" evidence="7">
    <location>
        <begin position="60"/>
        <end position="79"/>
    </location>
</feature>
<evidence type="ECO:0000256" key="1">
    <source>
        <dbReference type="ARBA" id="ARBA00004141"/>
    </source>
</evidence>
<feature type="transmembrane region" description="Helical" evidence="7">
    <location>
        <begin position="141"/>
        <end position="162"/>
    </location>
</feature>
<evidence type="ECO:0000259" key="8">
    <source>
        <dbReference type="Pfam" id="PF20684"/>
    </source>
</evidence>
<dbReference type="AlphaFoldDB" id="A0AA43QSC5"/>
<dbReference type="Proteomes" id="UP001161017">
    <property type="component" value="Unassembled WGS sequence"/>
</dbReference>
<organism evidence="9 10">
    <name type="scientific">Ramalina farinacea</name>
    <dbReference type="NCBI Taxonomy" id="258253"/>
    <lineage>
        <taxon>Eukaryota</taxon>
        <taxon>Fungi</taxon>
        <taxon>Dikarya</taxon>
        <taxon>Ascomycota</taxon>
        <taxon>Pezizomycotina</taxon>
        <taxon>Lecanoromycetes</taxon>
        <taxon>OSLEUM clade</taxon>
        <taxon>Lecanoromycetidae</taxon>
        <taxon>Lecanorales</taxon>
        <taxon>Lecanorineae</taxon>
        <taxon>Ramalinaceae</taxon>
        <taxon>Ramalina</taxon>
    </lineage>
</organism>
<feature type="compositionally biased region" description="Polar residues" evidence="6">
    <location>
        <begin position="338"/>
        <end position="348"/>
    </location>
</feature>
<dbReference type="PANTHER" id="PTHR33048:SF47">
    <property type="entry name" value="INTEGRAL MEMBRANE PROTEIN-RELATED"/>
    <property type="match status" value="1"/>
</dbReference>
<dbReference type="GO" id="GO:0016020">
    <property type="term" value="C:membrane"/>
    <property type="evidence" value="ECO:0007669"/>
    <property type="project" value="UniProtKB-SubCell"/>
</dbReference>
<feature type="transmembrane region" description="Helical" evidence="7">
    <location>
        <begin position="99"/>
        <end position="121"/>
    </location>
</feature>
<protein>
    <recommendedName>
        <fullName evidence="8">Rhodopsin domain-containing protein</fullName>
    </recommendedName>
</protein>
<evidence type="ECO:0000256" key="5">
    <source>
        <dbReference type="ARBA" id="ARBA00038359"/>
    </source>
</evidence>
<evidence type="ECO:0000256" key="7">
    <source>
        <dbReference type="SAM" id="Phobius"/>
    </source>
</evidence>